<evidence type="ECO:0000313" key="8">
    <source>
        <dbReference type="Proteomes" id="UP000820669"/>
    </source>
</evidence>
<dbReference type="RefSeq" id="WP_169382923.1">
    <property type="nucleotide sequence ID" value="NZ_JAAXLA010000036.1"/>
</dbReference>
<reference evidence="7 8" key="1">
    <citation type="submission" date="2020-04" db="EMBL/GenBank/DDBJ databases">
        <authorList>
            <person name="Klaysubun C."/>
            <person name="Duangmal K."/>
            <person name="Lipun K."/>
        </authorList>
    </citation>
    <scope>NUCLEOTIDE SEQUENCE [LARGE SCALE GENOMIC DNA]</scope>
    <source>
        <strain evidence="7 8">K10HN5</strain>
    </source>
</reference>
<evidence type="ECO:0000256" key="3">
    <source>
        <dbReference type="ARBA" id="ARBA00022801"/>
    </source>
</evidence>
<dbReference type="PANTHER" id="PTHR47359:SF3">
    <property type="entry name" value="NLP_P60 DOMAIN-CONTAINING PROTEIN-RELATED"/>
    <property type="match status" value="1"/>
</dbReference>
<dbReference type="SUPFAM" id="SSF54001">
    <property type="entry name" value="Cysteine proteinases"/>
    <property type="match status" value="1"/>
</dbReference>
<keyword evidence="4" id="KW-0788">Thiol protease</keyword>
<dbReference type="EMBL" id="JAAXLA010000036">
    <property type="protein sequence ID" value="NMH99438.1"/>
    <property type="molecule type" value="Genomic_DNA"/>
</dbReference>
<organism evidence="7 8">
    <name type="scientific">Pseudonocardia acidicola</name>
    <dbReference type="NCBI Taxonomy" id="2724939"/>
    <lineage>
        <taxon>Bacteria</taxon>
        <taxon>Bacillati</taxon>
        <taxon>Actinomycetota</taxon>
        <taxon>Actinomycetes</taxon>
        <taxon>Pseudonocardiales</taxon>
        <taxon>Pseudonocardiaceae</taxon>
        <taxon>Pseudonocardia</taxon>
    </lineage>
</organism>
<evidence type="ECO:0000256" key="4">
    <source>
        <dbReference type="ARBA" id="ARBA00022807"/>
    </source>
</evidence>
<evidence type="ECO:0000259" key="6">
    <source>
        <dbReference type="PROSITE" id="PS51935"/>
    </source>
</evidence>
<feature type="coiled-coil region" evidence="5">
    <location>
        <begin position="142"/>
        <end position="169"/>
    </location>
</feature>
<evidence type="ECO:0000256" key="1">
    <source>
        <dbReference type="ARBA" id="ARBA00007074"/>
    </source>
</evidence>
<dbReference type="PANTHER" id="PTHR47359">
    <property type="entry name" value="PEPTIDOGLYCAN DL-ENDOPEPTIDASE CWLO"/>
    <property type="match status" value="1"/>
</dbReference>
<sequence length="352" mass="37044">MVSPRRSGTRPGRFVLRALPVIVTAVVAVGVAVTPAGADPAPPPQNAADAQAQLQQAQHDAEAITEQWHAAQDDLTAKKAQAETLAAAVGPAKAAADQARADEEQFRQQTDMVALSTFESGRLDQFSALLASASPQDYIDQMSALETLSAEQKQALDELLAKVQATQKAQADADAATTAAQQAADAAQQAADEIGARKKDAETHVAEVEKLLAQLSPRQRDEINGPTISAPVLPILGTGVGVRALKAAATQLGKPYQWGATGPNSYDCSGLTSWAFRQAGITLPRSSSQQATVGQPVSWDQLQPGDLVFYYHPVSHVGIYAGDGKFINAPQTGDVVRYQTVSKSAFSGARRL</sequence>
<evidence type="ECO:0000313" key="7">
    <source>
        <dbReference type="EMBL" id="NMH99438.1"/>
    </source>
</evidence>
<keyword evidence="3" id="KW-0378">Hydrolase</keyword>
<accession>A0ABX1SG28</accession>
<comment type="similarity">
    <text evidence="1">Belongs to the peptidase C40 family.</text>
</comment>
<dbReference type="InterPro" id="IPR000064">
    <property type="entry name" value="NLP_P60_dom"/>
</dbReference>
<gene>
    <name evidence="7" type="ORF">HF526_19275</name>
</gene>
<evidence type="ECO:0000256" key="5">
    <source>
        <dbReference type="SAM" id="Coils"/>
    </source>
</evidence>
<feature type="domain" description="NlpC/P60" evidence="6">
    <location>
        <begin position="238"/>
        <end position="352"/>
    </location>
</feature>
<protein>
    <submittedName>
        <fullName evidence="7">C40 family peptidase</fullName>
    </submittedName>
</protein>
<dbReference type="Gene3D" id="3.90.1720.10">
    <property type="entry name" value="endopeptidase domain like (from Nostoc punctiforme)"/>
    <property type="match status" value="1"/>
</dbReference>
<dbReference type="InterPro" id="IPR051794">
    <property type="entry name" value="PG_Endopeptidase_C40"/>
</dbReference>
<keyword evidence="5" id="KW-0175">Coiled coil</keyword>
<dbReference type="InterPro" id="IPR038765">
    <property type="entry name" value="Papain-like_cys_pep_sf"/>
</dbReference>
<keyword evidence="2" id="KW-0645">Protease</keyword>
<name>A0ABX1SG28_9PSEU</name>
<dbReference type="Proteomes" id="UP000820669">
    <property type="component" value="Unassembled WGS sequence"/>
</dbReference>
<dbReference type="PROSITE" id="PS51935">
    <property type="entry name" value="NLPC_P60"/>
    <property type="match status" value="1"/>
</dbReference>
<proteinExistence type="inferred from homology"/>
<keyword evidence="8" id="KW-1185">Reference proteome</keyword>
<comment type="caution">
    <text evidence="7">The sequence shown here is derived from an EMBL/GenBank/DDBJ whole genome shotgun (WGS) entry which is preliminary data.</text>
</comment>
<evidence type="ECO:0000256" key="2">
    <source>
        <dbReference type="ARBA" id="ARBA00022670"/>
    </source>
</evidence>
<dbReference type="Pfam" id="PF00877">
    <property type="entry name" value="NLPC_P60"/>
    <property type="match status" value="1"/>
</dbReference>